<organism evidence="4 5">
    <name type="scientific">Paractinoplanes ferrugineus</name>
    <dbReference type="NCBI Taxonomy" id="113564"/>
    <lineage>
        <taxon>Bacteria</taxon>
        <taxon>Bacillati</taxon>
        <taxon>Actinomycetota</taxon>
        <taxon>Actinomycetes</taxon>
        <taxon>Micromonosporales</taxon>
        <taxon>Micromonosporaceae</taxon>
        <taxon>Paractinoplanes</taxon>
    </lineage>
</organism>
<evidence type="ECO:0000259" key="3">
    <source>
        <dbReference type="PROSITE" id="PS51762"/>
    </source>
</evidence>
<name>A0A919MGA1_9ACTN</name>
<dbReference type="InterPro" id="IPR050546">
    <property type="entry name" value="Glycosyl_Hydrlase_16"/>
</dbReference>
<proteinExistence type="inferred from homology"/>
<reference evidence="4" key="1">
    <citation type="submission" date="2021-01" db="EMBL/GenBank/DDBJ databases">
        <title>Whole genome shotgun sequence of Actinoplanes ferrugineus NBRC 15555.</title>
        <authorList>
            <person name="Komaki H."/>
            <person name="Tamura T."/>
        </authorList>
    </citation>
    <scope>NUCLEOTIDE SEQUENCE</scope>
    <source>
        <strain evidence="4">NBRC 15555</strain>
    </source>
</reference>
<dbReference type="SUPFAM" id="SSF49899">
    <property type="entry name" value="Concanavalin A-like lectins/glucanases"/>
    <property type="match status" value="1"/>
</dbReference>
<feature type="region of interest" description="Disordered" evidence="2">
    <location>
        <begin position="1"/>
        <end position="41"/>
    </location>
</feature>
<gene>
    <name evidence="4" type="ORF">Afe05nite_32400</name>
</gene>
<dbReference type="PROSITE" id="PS51762">
    <property type="entry name" value="GH16_2"/>
    <property type="match status" value="1"/>
</dbReference>
<dbReference type="PANTHER" id="PTHR10963:SF55">
    <property type="entry name" value="GLYCOSIDE HYDROLASE FAMILY 16 PROTEIN"/>
    <property type="match status" value="1"/>
</dbReference>
<dbReference type="Pfam" id="PF00722">
    <property type="entry name" value="Glyco_hydro_16"/>
    <property type="match status" value="1"/>
</dbReference>
<protein>
    <recommendedName>
        <fullName evidence="3">GH16 domain-containing protein</fullName>
    </recommendedName>
</protein>
<accession>A0A919MGA1</accession>
<feature type="domain" description="GH16" evidence="3">
    <location>
        <begin position="65"/>
        <end position="292"/>
    </location>
</feature>
<evidence type="ECO:0000313" key="4">
    <source>
        <dbReference type="EMBL" id="GIE11400.1"/>
    </source>
</evidence>
<dbReference type="Proteomes" id="UP000598174">
    <property type="component" value="Unassembled WGS sequence"/>
</dbReference>
<evidence type="ECO:0000313" key="5">
    <source>
        <dbReference type="Proteomes" id="UP000598174"/>
    </source>
</evidence>
<dbReference type="Gene3D" id="2.60.120.200">
    <property type="match status" value="1"/>
</dbReference>
<dbReference type="EMBL" id="BOMM01000028">
    <property type="protein sequence ID" value="GIE11400.1"/>
    <property type="molecule type" value="Genomic_DNA"/>
</dbReference>
<dbReference type="AlphaFoldDB" id="A0A919MGA1"/>
<dbReference type="PANTHER" id="PTHR10963">
    <property type="entry name" value="GLYCOSYL HYDROLASE-RELATED"/>
    <property type="match status" value="1"/>
</dbReference>
<dbReference type="GO" id="GO:0004553">
    <property type="term" value="F:hydrolase activity, hydrolyzing O-glycosyl compounds"/>
    <property type="evidence" value="ECO:0007669"/>
    <property type="project" value="InterPro"/>
</dbReference>
<comment type="similarity">
    <text evidence="1">Belongs to the glycosyl hydrolase 16 family.</text>
</comment>
<dbReference type="InterPro" id="IPR013320">
    <property type="entry name" value="ConA-like_dom_sf"/>
</dbReference>
<dbReference type="GO" id="GO:0005975">
    <property type="term" value="P:carbohydrate metabolic process"/>
    <property type="evidence" value="ECO:0007669"/>
    <property type="project" value="InterPro"/>
</dbReference>
<dbReference type="InterPro" id="IPR000757">
    <property type="entry name" value="Beta-glucanase-like"/>
</dbReference>
<evidence type="ECO:0000256" key="1">
    <source>
        <dbReference type="ARBA" id="ARBA00006865"/>
    </source>
</evidence>
<keyword evidence="5" id="KW-1185">Reference proteome</keyword>
<comment type="caution">
    <text evidence="4">The sequence shown here is derived from an EMBL/GenBank/DDBJ whole genome shotgun (WGS) entry which is preliminary data.</text>
</comment>
<sequence>MACGTDSEGAAALEERHQIPATASPTPSVSGAPSSSAPAEQRLGAATYLTAPASPAPSSAAPKAAAAAAPPNPAGWGSPVLFEDFAGPLSGKWGVYDSPNGTPARANDLVSVSGGMLHLAGGVSPKYGKDIGSGVMYLPAQKYGRYEVRFRTMAGSGYGAVVLLWPQNNDDWPTVGEIDLAEVTTADRREFGTFLHHGSANHQVGTTSAVDFTKFHTIAVEWLPNRVTYFLDGKKFFNVTADKIETGLPDESAMNLALQLDQGCGDYAGCRNASTPSRVVMDVDWVRIYQAP</sequence>
<dbReference type="CDD" id="cd00413">
    <property type="entry name" value="Glyco_hydrolase_16"/>
    <property type="match status" value="1"/>
</dbReference>
<evidence type="ECO:0000256" key="2">
    <source>
        <dbReference type="SAM" id="MobiDB-lite"/>
    </source>
</evidence>
<feature type="compositionally biased region" description="Low complexity" evidence="2">
    <location>
        <begin position="20"/>
        <end position="39"/>
    </location>
</feature>